<dbReference type="GeneID" id="25258443"/>
<organism evidence="2 3">
    <name type="scientific">Mitosporidium daphniae</name>
    <dbReference type="NCBI Taxonomy" id="1485682"/>
    <lineage>
        <taxon>Eukaryota</taxon>
        <taxon>Fungi</taxon>
        <taxon>Fungi incertae sedis</taxon>
        <taxon>Microsporidia</taxon>
        <taxon>Mitosporidium</taxon>
    </lineage>
</organism>
<evidence type="ECO:0000256" key="1">
    <source>
        <dbReference type="SAM" id="MobiDB-lite"/>
    </source>
</evidence>
<feature type="region of interest" description="Disordered" evidence="1">
    <location>
        <begin position="1"/>
        <end position="25"/>
    </location>
</feature>
<dbReference type="Proteomes" id="UP000029725">
    <property type="component" value="Unassembled WGS sequence"/>
</dbReference>
<evidence type="ECO:0000313" key="2">
    <source>
        <dbReference type="EMBL" id="KGG52676.1"/>
    </source>
</evidence>
<proteinExistence type="predicted"/>
<feature type="compositionally biased region" description="Basic and acidic residues" evidence="1">
    <location>
        <begin position="12"/>
        <end position="25"/>
    </location>
</feature>
<comment type="caution">
    <text evidence="2">The sequence shown here is derived from an EMBL/GenBank/DDBJ whole genome shotgun (WGS) entry which is preliminary data.</text>
</comment>
<keyword evidence="3" id="KW-1185">Reference proteome</keyword>
<evidence type="ECO:0000313" key="3">
    <source>
        <dbReference type="Proteomes" id="UP000029725"/>
    </source>
</evidence>
<dbReference type="EMBL" id="JMKJ01000050">
    <property type="protein sequence ID" value="KGG52676.1"/>
    <property type="molecule type" value="Genomic_DNA"/>
</dbReference>
<name>A0A098VY22_9MICR</name>
<protein>
    <submittedName>
        <fullName evidence="2">Uncharacterized protein</fullName>
    </submittedName>
</protein>
<feature type="compositionally biased region" description="Polar residues" evidence="1">
    <location>
        <begin position="1"/>
        <end position="10"/>
    </location>
</feature>
<dbReference type="HOGENOM" id="CLU_2543062_0_0_1"/>
<accession>A0A098VY22</accession>
<dbReference type="AlphaFoldDB" id="A0A098VY22"/>
<gene>
    <name evidence="2" type="ORF">DI09_145p60</name>
</gene>
<dbReference type="OrthoDB" id="196717at2759"/>
<dbReference type="VEuPathDB" id="MicrosporidiaDB:DI09_145p60"/>
<sequence>MNPRQINSSKAVRKEMAKKPVEEDRSPAPLPLVLRFFGLEIPWLSLSNLKNYSYKSKDYSFIANYVLKHYWNWAAEFFPMWMA</sequence>
<reference evidence="2 3" key="1">
    <citation type="submission" date="2014-04" db="EMBL/GenBank/DDBJ databases">
        <title>A new species of microsporidia sheds light on the evolution of extreme parasitism.</title>
        <authorList>
            <person name="Haag K.L."/>
            <person name="James T.Y."/>
            <person name="Larsson R."/>
            <person name="Schaer T.M."/>
            <person name="Refardt D."/>
            <person name="Pombert J.-F."/>
            <person name="Ebert D."/>
        </authorList>
    </citation>
    <scope>NUCLEOTIDE SEQUENCE [LARGE SCALE GENOMIC DNA]</scope>
    <source>
        <strain evidence="2 3">UGP3</strain>
        <tissue evidence="2">Spores</tissue>
    </source>
</reference>
<dbReference type="RefSeq" id="XP_013239112.1">
    <property type="nucleotide sequence ID" value="XM_013383658.1"/>
</dbReference>